<feature type="compositionally biased region" description="Polar residues" evidence="1">
    <location>
        <begin position="55"/>
        <end position="68"/>
    </location>
</feature>
<comment type="caution">
    <text evidence="2">The sequence shown here is derived from an EMBL/GenBank/DDBJ whole genome shotgun (WGS) entry which is preliminary data.</text>
</comment>
<evidence type="ECO:0000313" key="3">
    <source>
        <dbReference type="Proteomes" id="UP000604046"/>
    </source>
</evidence>
<dbReference type="InterPro" id="IPR011990">
    <property type="entry name" value="TPR-like_helical_dom_sf"/>
</dbReference>
<evidence type="ECO:0000313" key="2">
    <source>
        <dbReference type="EMBL" id="CAE6962702.1"/>
    </source>
</evidence>
<accession>A0A812HUW1</accession>
<dbReference type="Proteomes" id="UP000604046">
    <property type="component" value="Unassembled WGS sequence"/>
</dbReference>
<proteinExistence type="predicted"/>
<sequence>MQGALYGMGSTLRVGADVIKVLAGPELANLTYRPPSQDELGPNPLLVAEERGTHESSPGNFLSTQSDGSEPPPKAEPPPKDEAVRAHEYRAAIMLRQGQPVATLAELEAALCLAEQRSLVPPAEIRRRWQTLTASAVSWSLDCLAAASDKPGIYDQALQMLCTAEILTRTEVAETFGAKGMPSRTFLRALSLAGLGAYYQQRGKPRAAVRFLEQAVGGQAKFAHPAVLLNLCSSHLQLREPGRALSYLCQAVLALRSATGRLCSQDGVEVDASATAATAAVLAVLGPAKPEDLSNEVDVWARGNLWVDPFGQGIDLWSEDQRPRRAASLSARARRSAELLAPLRTASREEG</sequence>
<dbReference type="AlphaFoldDB" id="A0A812HUW1"/>
<reference evidence="2" key="1">
    <citation type="submission" date="2021-02" db="EMBL/GenBank/DDBJ databases">
        <authorList>
            <person name="Dougan E. K."/>
            <person name="Rhodes N."/>
            <person name="Thang M."/>
            <person name="Chan C."/>
        </authorList>
    </citation>
    <scope>NUCLEOTIDE SEQUENCE</scope>
</reference>
<dbReference type="OrthoDB" id="436727at2759"/>
<evidence type="ECO:0000256" key="1">
    <source>
        <dbReference type="SAM" id="MobiDB-lite"/>
    </source>
</evidence>
<dbReference type="EMBL" id="CAJNDS010000114">
    <property type="protein sequence ID" value="CAE6962702.1"/>
    <property type="molecule type" value="Genomic_DNA"/>
</dbReference>
<organism evidence="2 3">
    <name type="scientific">Symbiodinium natans</name>
    <dbReference type="NCBI Taxonomy" id="878477"/>
    <lineage>
        <taxon>Eukaryota</taxon>
        <taxon>Sar</taxon>
        <taxon>Alveolata</taxon>
        <taxon>Dinophyceae</taxon>
        <taxon>Suessiales</taxon>
        <taxon>Symbiodiniaceae</taxon>
        <taxon>Symbiodinium</taxon>
    </lineage>
</organism>
<dbReference type="Gene3D" id="1.25.40.10">
    <property type="entry name" value="Tetratricopeptide repeat domain"/>
    <property type="match status" value="1"/>
</dbReference>
<protein>
    <submittedName>
        <fullName evidence="2">CPK2 protein</fullName>
    </submittedName>
</protein>
<dbReference type="SUPFAM" id="SSF48452">
    <property type="entry name" value="TPR-like"/>
    <property type="match status" value="1"/>
</dbReference>
<feature type="region of interest" description="Disordered" evidence="1">
    <location>
        <begin position="31"/>
        <end position="82"/>
    </location>
</feature>
<name>A0A812HUW1_9DINO</name>
<gene>
    <name evidence="2" type="primary">CPK2</name>
    <name evidence="2" type="ORF">SNAT2548_LOCUS2048</name>
</gene>
<keyword evidence="3" id="KW-1185">Reference proteome</keyword>